<dbReference type="AlphaFoldDB" id="A0A1T5HAH6"/>
<proteinExistence type="predicted"/>
<dbReference type="Proteomes" id="UP000190897">
    <property type="component" value="Unassembled WGS sequence"/>
</dbReference>
<accession>A0A1T5HAH6</accession>
<organism evidence="1 2">
    <name type="scientific">Dyadobacter psychrophilus</name>
    <dbReference type="NCBI Taxonomy" id="651661"/>
    <lineage>
        <taxon>Bacteria</taxon>
        <taxon>Pseudomonadati</taxon>
        <taxon>Bacteroidota</taxon>
        <taxon>Cytophagia</taxon>
        <taxon>Cytophagales</taxon>
        <taxon>Spirosomataceae</taxon>
        <taxon>Dyadobacter</taxon>
    </lineage>
</organism>
<gene>
    <name evidence="1" type="ORF">SAMN05660293_05163</name>
</gene>
<name>A0A1T5HAH6_9BACT</name>
<sequence>MKTTSKYTVDRSKVTIDDTIKSHANDPFVIKKMEMARETLSKLKKKP</sequence>
<dbReference type="STRING" id="651661.SAMN05660293_05163"/>
<keyword evidence="2" id="KW-1185">Reference proteome</keyword>
<dbReference type="EMBL" id="FUZA01000010">
    <property type="protein sequence ID" value="SKC17654.1"/>
    <property type="molecule type" value="Genomic_DNA"/>
</dbReference>
<evidence type="ECO:0000313" key="2">
    <source>
        <dbReference type="Proteomes" id="UP000190897"/>
    </source>
</evidence>
<evidence type="ECO:0000313" key="1">
    <source>
        <dbReference type="EMBL" id="SKC17654.1"/>
    </source>
</evidence>
<reference evidence="2" key="1">
    <citation type="submission" date="2017-02" db="EMBL/GenBank/DDBJ databases">
        <authorList>
            <person name="Varghese N."/>
            <person name="Submissions S."/>
        </authorList>
    </citation>
    <scope>NUCLEOTIDE SEQUENCE [LARGE SCALE GENOMIC DNA]</scope>
    <source>
        <strain evidence="2">DSM 22270</strain>
    </source>
</reference>
<protein>
    <submittedName>
        <fullName evidence="1">Uncharacterized protein</fullName>
    </submittedName>
</protein>